<dbReference type="RefSeq" id="WP_141624356.1">
    <property type="nucleotide sequence ID" value="NZ_CP041242.1"/>
</dbReference>
<feature type="transmembrane region" description="Helical" evidence="1">
    <location>
        <begin position="330"/>
        <end position="350"/>
    </location>
</feature>
<feature type="transmembrane region" description="Helical" evidence="1">
    <location>
        <begin position="410"/>
        <end position="433"/>
    </location>
</feature>
<dbReference type="KEGG" id="lyj:FKV23_13720"/>
<evidence type="ECO:0000313" key="2">
    <source>
        <dbReference type="EMBL" id="QDH71024.1"/>
    </source>
</evidence>
<dbReference type="EMBL" id="CP041242">
    <property type="protein sequence ID" value="QDH71024.1"/>
    <property type="molecule type" value="Genomic_DNA"/>
</dbReference>
<feature type="transmembrane region" description="Helical" evidence="1">
    <location>
        <begin position="205"/>
        <end position="223"/>
    </location>
</feature>
<keyword evidence="1" id="KW-0812">Transmembrane</keyword>
<keyword evidence="1" id="KW-0472">Membrane</keyword>
<evidence type="ECO:0000313" key="3">
    <source>
        <dbReference type="Proteomes" id="UP000317199"/>
    </source>
</evidence>
<gene>
    <name evidence="2" type="ORF">FKV23_13720</name>
</gene>
<organism evidence="2 3">
    <name type="scientific">Marilutibacter alkalisoli</name>
    <dbReference type="NCBI Taxonomy" id="2591633"/>
    <lineage>
        <taxon>Bacteria</taxon>
        <taxon>Pseudomonadati</taxon>
        <taxon>Pseudomonadota</taxon>
        <taxon>Gammaproteobacteria</taxon>
        <taxon>Lysobacterales</taxon>
        <taxon>Lysobacteraceae</taxon>
        <taxon>Marilutibacter</taxon>
    </lineage>
</organism>
<dbReference type="AlphaFoldDB" id="A0A514BUD9"/>
<feature type="transmembrane region" description="Helical" evidence="1">
    <location>
        <begin position="608"/>
        <end position="627"/>
    </location>
</feature>
<feature type="transmembrane region" description="Helical" evidence="1">
    <location>
        <begin position="552"/>
        <end position="575"/>
    </location>
</feature>
<dbReference type="Pfam" id="PF09913">
    <property type="entry name" value="DUF2142"/>
    <property type="match status" value="1"/>
</dbReference>
<feature type="transmembrane region" description="Helical" evidence="1">
    <location>
        <begin position="445"/>
        <end position="465"/>
    </location>
</feature>
<evidence type="ECO:0000256" key="1">
    <source>
        <dbReference type="SAM" id="Phobius"/>
    </source>
</evidence>
<feature type="transmembrane region" description="Helical" evidence="1">
    <location>
        <begin position="356"/>
        <end position="374"/>
    </location>
</feature>
<dbReference type="Proteomes" id="UP000317199">
    <property type="component" value="Chromosome"/>
</dbReference>
<proteinExistence type="predicted"/>
<protein>
    <submittedName>
        <fullName evidence="2">DUF2142 domain-containing protein</fullName>
    </submittedName>
</protein>
<feature type="transmembrane region" description="Helical" evidence="1">
    <location>
        <begin position="12"/>
        <end position="30"/>
    </location>
</feature>
<name>A0A514BUD9_9GAMM</name>
<feature type="transmembrane region" description="Helical" evidence="1">
    <location>
        <begin position="526"/>
        <end position="545"/>
    </location>
</feature>
<sequence length="643" mass="69379">MDATSRIPHGRIIVGLILATLVGLALMSHVRSRVAIEFTLQAQSTGWLQVFHDRAGRWSERRSRWWPVGPSTTARRLEVGGKDARFLRVDPPNGDVTRLCGLSVAGVAGQFEILGGDRVELQRSQDCLVVTTSPQAVDPLFSLRFTGASLDTIDRAGHWRGIRDWALLLIGVFLSTFAVVHRKSWSRAIESMPTWPGFFVLERRIVLVCVPLMLAFGIAFIAITPPGAVPDEAAHLAKIVKIGEGVPFGNADGRPMPSTHAMYGPFSDYLINKTPFTYGQLQQQANQPLACEPETVALPRGADGYFPHQHLLPAGLFKASCMTGASFGTFLYLSRLLNLLLATALVAWGLSKAVRGKWALLLVALLPMSLFQMASISADSLTIAASLAWLGLVSGIAGGKVTPGKAAPALWTLALVIALLKPGAAWVLACLLFCKPAYDRAGKSFARALALHVALPWAIHVAWALSASDNAPVLKGVDPAANLALLASEPVTFLRMLVSTYTGERGLLQLERMIGVLGWLDVRLSGWAYAAGMSALLAAFWANGVSREPWRVLGLAWAAVLGSLVLVALPLFFLWTPLGHPAIEGLQGRYFIPAAAFALTWSSLRSPAGIRVLLVAWMLLVVVAINVDALRQMYLAYFVVGRP</sequence>
<dbReference type="InterPro" id="IPR018674">
    <property type="entry name" value="DUF2142_membrane"/>
</dbReference>
<keyword evidence="3" id="KW-1185">Reference proteome</keyword>
<accession>A0A514BUD9</accession>
<dbReference type="OrthoDB" id="2220917at2"/>
<feature type="transmembrane region" description="Helical" evidence="1">
    <location>
        <begin position="165"/>
        <end position="185"/>
    </location>
</feature>
<reference evidence="2 3" key="1">
    <citation type="submission" date="2019-06" db="EMBL/GenBank/DDBJ databases">
        <title>Lysobacter alkalisoli sp. nov. isolated from saline-alkali soil.</title>
        <authorList>
            <person name="Sun J.-Q."/>
            <person name="Xu L."/>
        </authorList>
    </citation>
    <scope>NUCLEOTIDE SEQUENCE [LARGE SCALE GENOMIC DNA]</scope>
    <source>
        <strain evidence="2 3">SJ-36</strain>
    </source>
</reference>
<keyword evidence="1" id="KW-1133">Transmembrane helix</keyword>